<reference evidence="3 4" key="1">
    <citation type="journal article" date="2023" name="IScience">
        <title>Expanded male sex-determining region conserved during the evolution of homothallism in the green alga Volvox.</title>
        <authorList>
            <person name="Yamamoto K."/>
            <person name="Matsuzaki R."/>
            <person name="Mahakham W."/>
            <person name="Heman W."/>
            <person name="Sekimoto H."/>
            <person name="Kawachi M."/>
            <person name="Minakuchi Y."/>
            <person name="Toyoda A."/>
            <person name="Nozaki H."/>
        </authorList>
    </citation>
    <scope>NUCLEOTIDE SEQUENCE [LARGE SCALE GENOMIC DNA]</scope>
    <source>
        <strain evidence="3 4">NIES-4468</strain>
    </source>
</reference>
<dbReference type="InterPro" id="IPR001623">
    <property type="entry name" value="DnaJ_domain"/>
</dbReference>
<dbReference type="Gene3D" id="1.10.287.110">
    <property type="entry name" value="DnaJ domain"/>
    <property type="match status" value="1"/>
</dbReference>
<feature type="region of interest" description="Disordered" evidence="1">
    <location>
        <begin position="293"/>
        <end position="350"/>
    </location>
</feature>
<feature type="compositionally biased region" description="Polar residues" evidence="1">
    <location>
        <begin position="256"/>
        <end position="269"/>
    </location>
</feature>
<evidence type="ECO:0000259" key="2">
    <source>
        <dbReference type="PROSITE" id="PS50076"/>
    </source>
</evidence>
<comment type="caution">
    <text evidence="3">The sequence shown here is derived from an EMBL/GenBank/DDBJ whole genome shotgun (WGS) entry which is preliminary data.</text>
</comment>
<dbReference type="InterPro" id="IPR018253">
    <property type="entry name" value="DnaJ_domain_CS"/>
</dbReference>
<dbReference type="Proteomes" id="UP001165090">
    <property type="component" value="Unassembled WGS sequence"/>
</dbReference>
<evidence type="ECO:0000313" key="3">
    <source>
        <dbReference type="EMBL" id="GLI65630.1"/>
    </source>
</evidence>
<feature type="compositionally biased region" description="Low complexity" evidence="1">
    <location>
        <begin position="157"/>
        <end position="167"/>
    </location>
</feature>
<dbReference type="PANTHER" id="PTHR43096:SF58">
    <property type="entry name" value="CHAPERONE DNAJ-DOMAIN SUPERFAMILY PROTEIN"/>
    <property type="match status" value="1"/>
</dbReference>
<dbReference type="SMART" id="SM00271">
    <property type="entry name" value="DnaJ"/>
    <property type="match status" value="1"/>
</dbReference>
<evidence type="ECO:0000313" key="4">
    <source>
        <dbReference type="Proteomes" id="UP001165090"/>
    </source>
</evidence>
<accession>A0ABQ5S7U7</accession>
<sequence length="364" mass="38330">MTSIAKMRSTLNYLDHSASHLALFGHHPHAQLVGQSRGCKLRCHARAGALSCPRRSSVPQRQGRRVAVVCTAAARSFYDILSVTPTASSRDIKSAYRKLAMKLHPDVNKAPDAQQRFMEAKVAYETLSDSNQRAEYDRRLRMGGFGSYGARTGGSSGSSRAGTSSYGGPAGTSSYGGPAGTSGSWGPYGPGAKFTQESVPGLDELLSDLEKEFTAWVSARDRDGKSKSLLEELEDLGGELLDFLEESLGIKDEQPATGSGPTGSSNFQGQPRDAPSAADRFDNILRQYGNGTTFSGASSNGGTAGASSSVYTSGAAGSMGCSESGPRPQPTPSSPGASTQSSRRSDEDDIEAQLLALKKKLNKL</sequence>
<dbReference type="Pfam" id="PF00226">
    <property type="entry name" value="DnaJ"/>
    <property type="match status" value="1"/>
</dbReference>
<feature type="compositionally biased region" description="Low complexity" evidence="1">
    <location>
        <begin position="293"/>
        <end position="309"/>
    </location>
</feature>
<dbReference type="InterPro" id="IPR036869">
    <property type="entry name" value="J_dom_sf"/>
</dbReference>
<organism evidence="3 4">
    <name type="scientific">Volvox africanus</name>
    <dbReference type="NCBI Taxonomy" id="51714"/>
    <lineage>
        <taxon>Eukaryota</taxon>
        <taxon>Viridiplantae</taxon>
        <taxon>Chlorophyta</taxon>
        <taxon>core chlorophytes</taxon>
        <taxon>Chlorophyceae</taxon>
        <taxon>CS clade</taxon>
        <taxon>Chlamydomonadales</taxon>
        <taxon>Volvocaceae</taxon>
        <taxon>Volvox</taxon>
    </lineage>
</organism>
<proteinExistence type="predicted"/>
<protein>
    <recommendedName>
        <fullName evidence="2">J domain-containing protein</fullName>
    </recommendedName>
</protein>
<gene>
    <name evidence="3" type="ORF">VaNZ11_009200</name>
</gene>
<dbReference type="CDD" id="cd06257">
    <property type="entry name" value="DnaJ"/>
    <property type="match status" value="1"/>
</dbReference>
<keyword evidence="4" id="KW-1185">Reference proteome</keyword>
<dbReference type="SUPFAM" id="SSF46565">
    <property type="entry name" value="Chaperone J-domain"/>
    <property type="match status" value="1"/>
</dbReference>
<name>A0ABQ5S7U7_9CHLO</name>
<feature type="region of interest" description="Disordered" evidence="1">
    <location>
        <begin position="252"/>
        <end position="277"/>
    </location>
</feature>
<dbReference type="PROSITE" id="PS00636">
    <property type="entry name" value="DNAJ_1"/>
    <property type="match status" value="1"/>
</dbReference>
<dbReference type="PROSITE" id="PS50076">
    <property type="entry name" value="DNAJ_2"/>
    <property type="match status" value="1"/>
</dbReference>
<dbReference type="EMBL" id="BSDZ01000024">
    <property type="protein sequence ID" value="GLI65630.1"/>
    <property type="molecule type" value="Genomic_DNA"/>
</dbReference>
<evidence type="ECO:0000256" key="1">
    <source>
        <dbReference type="SAM" id="MobiDB-lite"/>
    </source>
</evidence>
<feature type="domain" description="J" evidence="2">
    <location>
        <begin position="76"/>
        <end position="140"/>
    </location>
</feature>
<feature type="region of interest" description="Disordered" evidence="1">
    <location>
        <begin position="148"/>
        <end position="192"/>
    </location>
</feature>
<dbReference type="PANTHER" id="PTHR43096">
    <property type="entry name" value="DNAJ HOMOLOG 1, MITOCHONDRIAL-RELATED"/>
    <property type="match status" value="1"/>
</dbReference>
<dbReference type="PRINTS" id="PR00625">
    <property type="entry name" value="JDOMAIN"/>
</dbReference>